<dbReference type="Proteomes" id="UP000507222">
    <property type="component" value="Unassembled WGS sequence"/>
</dbReference>
<name>A0A6J5UBZ3_PRUAR</name>
<organism evidence="6 7">
    <name type="scientific">Prunus armeniaca</name>
    <name type="common">Apricot</name>
    <name type="synonym">Armeniaca vulgaris</name>
    <dbReference type="NCBI Taxonomy" id="36596"/>
    <lineage>
        <taxon>Eukaryota</taxon>
        <taxon>Viridiplantae</taxon>
        <taxon>Streptophyta</taxon>
        <taxon>Embryophyta</taxon>
        <taxon>Tracheophyta</taxon>
        <taxon>Spermatophyta</taxon>
        <taxon>Magnoliopsida</taxon>
        <taxon>eudicotyledons</taxon>
        <taxon>Gunneridae</taxon>
        <taxon>Pentapetalae</taxon>
        <taxon>rosids</taxon>
        <taxon>fabids</taxon>
        <taxon>Rosales</taxon>
        <taxon>Rosaceae</taxon>
        <taxon>Amygdaloideae</taxon>
        <taxon>Amygdaleae</taxon>
        <taxon>Prunus</taxon>
    </lineage>
</organism>
<dbReference type="InterPro" id="IPR039305">
    <property type="entry name" value="PILS2/6"/>
</dbReference>
<gene>
    <name evidence="6" type="ORF">CURHAP_LOCUS21805</name>
</gene>
<evidence type="ECO:0000256" key="5">
    <source>
        <dbReference type="ARBA" id="ARBA00023294"/>
    </source>
</evidence>
<sequence>MIASNWKVTKQGHISKHSNKTMEFFLASMHGNLSRRFAPKCSTAFIEAPLYGCHWLLLAHPKYQLVPKATFNISQPPPEFFRFTIIMTAFGNTGNLPLAIVASVCHSDDNPFGTEDDCTAWGGICFFYQEAWEFYLRPWCLRPCLFLWRHAAGRSNEIKSRNEKYNWLLFAAFGTSLCMELVCSIG</sequence>
<dbReference type="PANTHER" id="PTHR31419:SF8">
    <property type="entry name" value="PROTEIN PIN-LIKES 2-LIKE"/>
    <property type="match status" value="1"/>
</dbReference>
<dbReference type="PANTHER" id="PTHR31419">
    <property type="entry name" value="PROTEIN PIN-LIKES 2"/>
    <property type="match status" value="1"/>
</dbReference>
<keyword evidence="3" id="KW-1133">Transmembrane helix</keyword>
<dbReference type="AlphaFoldDB" id="A0A6J5UBZ3"/>
<evidence type="ECO:0000313" key="6">
    <source>
        <dbReference type="EMBL" id="CAB4273703.1"/>
    </source>
</evidence>
<evidence type="ECO:0000256" key="1">
    <source>
        <dbReference type="ARBA" id="ARBA00004141"/>
    </source>
</evidence>
<dbReference type="InterPro" id="IPR004776">
    <property type="entry name" value="Mem_transp_PIN-like"/>
</dbReference>
<accession>A0A6J5UBZ3</accession>
<evidence type="ECO:0000256" key="4">
    <source>
        <dbReference type="ARBA" id="ARBA00023136"/>
    </source>
</evidence>
<evidence type="ECO:0000313" key="7">
    <source>
        <dbReference type="Proteomes" id="UP000507222"/>
    </source>
</evidence>
<evidence type="ECO:0000256" key="3">
    <source>
        <dbReference type="ARBA" id="ARBA00022989"/>
    </source>
</evidence>
<keyword evidence="4" id="KW-0472">Membrane</keyword>
<reference evidence="6 7" key="1">
    <citation type="submission" date="2020-05" db="EMBL/GenBank/DDBJ databases">
        <authorList>
            <person name="Campoy J."/>
            <person name="Schneeberger K."/>
            <person name="Spophaly S."/>
        </authorList>
    </citation>
    <scope>NUCLEOTIDE SEQUENCE [LARGE SCALE GENOMIC DNA]</scope>
    <source>
        <strain evidence="6">PruArmRojPasFocal</strain>
    </source>
</reference>
<keyword evidence="5" id="KW-0927">Auxin signaling pathway</keyword>
<proteinExistence type="predicted"/>
<evidence type="ECO:0000256" key="2">
    <source>
        <dbReference type="ARBA" id="ARBA00022692"/>
    </source>
</evidence>
<dbReference type="GO" id="GO:0016020">
    <property type="term" value="C:membrane"/>
    <property type="evidence" value="ECO:0007669"/>
    <property type="project" value="UniProtKB-SubCell"/>
</dbReference>
<keyword evidence="2" id="KW-0812">Transmembrane</keyword>
<dbReference type="Pfam" id="PF03547">
    <property type="entry name" value="Mem_trans"/>
    <property type="match status" value="1"/>
</dbReference>
<protein>
    <submittedName>
        <fullName evidence="6">Uncharacterized protein</fullName>
    </submittedName>
</protein>
<comment type="subcellular location">
    <subcellularLocation>
        <location evidence="1">Membrane</location>
        <topology evidence="1">Multi-pass membrane protein</topology>
    </subcellularLocation>
</comment>
<dbReference type="GO" id="GO:0009734">
    <property type="term" value="P:auxin-activated signaling pathway"/>
    <property type="evidence" value="ECO:0007669"/>
    <property type="project" value="UniProtKB-KW"/>
</dbReference>
<dbReference type="GO" id="GO:0080162">
    <property type="term" value="P:endoplasmic reticulum to cytosol auxin transport"/>
    <property type="evidence" value="ECO:0007669"/>
    <property type="project" value="InterPro"/>
</dbReference>
<dbReference type="EMBL" id="CAEKDK010000003">
    <property type="protein sequence ID" value="CAB4273703.1"/>
    <property type="molecule type" value="Genomic_DNA"/>
</dbReference>